<gene>
    <name evidence="1" type="ORF">BDV38DRAFT_246206</name>
</gene>
<dbReference type="AlphaFoldDB" id="A0A5N6SXC1"/>
<dbReference type="RefSeq" id="XP_031913837.1">
    <property type="nucleotide sequence ID" value="XM_032054515.1"/>
</dbReference>
<evidence type="ECO:0000313" key="1">
    <source>
        <dbReference type="EMBL" id="KAE8137774.1"/>
    </source>
</evidence>
<dbReference type="EMBL" id="ML743575">
    <property type="protein sequence ID" value="KAE8137774.1"/>
    <property type="molecule type" value="Genomic_DNA"/>
</dbReference>
<accession>A0A5N6SXC1</accession>
<reference evidence="1 2" key="1">
    <citation type="submission" date="2019-04" db="EMBL/GenBank/DDBJ databases">
        <title>Friends and foes A comparative genomics study of 23 Aspergillus species from section Flavi.</title>
        <authorList>
            <consortium name="DOE Joint Genome Institute"/>
            <person name="Kjaerbolling I."/>
            <person name="Vesth T."/>
            <person name="Frisvad J.C."/>
            <person name="Nybo J.L."/>
            <person name="Theobald S."/>
            <person name="Kildgaard S."/>
            <person name="Isbrandt T."/>
            <person name="Kuo A."/>
            <person name="Sato A."/>
            <person name="Lyhne E.K."/>
            <person name="Kogle M.E."/>
            <person name="Wiebenga A."/>
            <person name="Kun R.S."/>
            <person name="Lubbers R.J."/>
            <person name="Makela M.R."/>
            <person name="Barry K."/>
            <person name="Chovatia M."/>
            <person name="Clum A."/>
            <person name="Daum C."/>
            <person name="Haridas S."/>
            <person name="He G."/>
            <person name="LaButti K."/>
            <person name="Lipzen A."/>
            <person name="Mondo S."/>
            <person name="Riley R."/>
            <person name="Salamov A."/>
            <person name="Simmons B.A."/>
            <person name="Magnuson J.K."/>
            <person name="Henrissat B."/>
            <person name="Mortensen U.H."/>
            <person name="Larsen T.O."/>
            <person name="Devries R.P."/>
            <person name="Grigoriev I.V."/>
            <person name="Machida M."/>
            <person name="Baker S.E."/>
            <person name="Andersen M.R."/>
        </authorList>
    </citation>
    <scope>NUCLEOTIDE SEQUENCE [LARGE SCALE GENOMIC DNA]</scope>
    <source>
        <strain evidence="1 2">CBS 117625</strain>
    </source>
</reference>
<proteinExistence type="predicted"/>
<evidence type="ECO:0000313" key="2">
    <source>
        <dbReference type="Proteomes" id="UP000325672"/>
    </source>
</evidence>
<dbReference type="Proteomes" id="UP000325672">
    <property type="component" value="Unassembled WGS sequence"/>
</dbReference>
<sequence length="59" mass="6740">MARFPTCKIGHVYSIKKQNEAICPIMLPMYLMYPADMFQQIILSIVDLPTSPDRAVILL</sequence>
<organism evidence="1 2">
    <name type="scientific">Aspergillus pseudotamarii</name>
    <dbReference type="NCBI Taxonomy" id="132259"/>
    <lineage>
        <taxon>Eukaryota</taxon>
        <taxon>Fungi</taxon>
        <taxon>Dikarya</taxon>
        <taxon>Ascomycota</taxon>
        <taxon>Pezizomycotina</taxon>
        <taxon>Eurotiomycetes</taxon>
        <taxon>Eurotiomycetidae</taxon>
        <taxon>Eurotiales</taxon>
        <taxon>Aspergillaceae</taxon>
        <taxon>Aspergillus</taxon>
        <taxon>Aspergillus subgen. Circumdati</taxon>
    </lineage>
</organism>
<dbReference type="GeneID" id="43638725"/>
<keyword evidence="2" id="KW-1185">Reference proteome</keyword>
<name>A0A5N6SXC1_ASPPS</name>
<protein>
    <submittedName>
        <fullName evidence="1">Uncharacterized protein</fullName>
    </submittedName>
</protein>